<dbReference type="Proteomes" id="UP001283341">
    <property type="component" value="Unassembled WGS sequence"/>
</dbReference>
<accession>A0AAE0HY89</accession>
<proteinExistence type="predicted"/>
<reference evidence="3" key="2">
    <citation type="submission" date="2023-06" db="EMBL/GenBank/DDBJ databases">
        <authorList>
            <consortium name="Lawrence Berkeley National Laboratory"/>
            <person name="Haridas S."/>
            <person name="Hensen N."/>
            <person name="Bonometti L."/>
            <person name="Westerberg I."/>
            <person name="Brannstrom I.O."/>
            <person name="Guillou S."/>
            <person name="Cros-Aarteil S."/>
            <person name="Calhoun S."/>
            <person name="Kuo A."/>
            <person name="Mondo S."/>
            <person name="Pangilinan J."/>
            <person name="Riley R."/>
            <person name="Labutti K."/>
            <person name="Andreopoulos B."/>
            <person name="Lipzen A."/>
            <person name="Chen C."/>
            <person name="Yanf M."/>
            <person name="Daum C."/>
            <person name="Ng V."/>
            <person name="Clum A."/>
            <person name="Steindorff A."/>
            <person name="Ohm R."/>
            <person name="Martin F."/>
            <person name="Silar P."/>
            <person name="Natvig D."/>
            <person name="Lalanne C."/>
            <person name="Gautier V."/>
            <person name="Ament-Velasquez S.L."/>
            <person name="Kruys A."/>
            <person name="Hutchinson M.I."/>
            <person name="Powell A.J."/>
            <person name="Barry K."/>
            <person name="Miller A.N."/>
            <person name="Grigoriev I.V."/>
            <person name="Debuchy R."/>
            <person name="Gladieux P."/>
            <person name="Thoren M.H."/>
            <person name="Johannesson H."/>
        </authorList>
    </citation>
    <scope>NUCLEOTIDE SEQUENCE</scope>
    <source>
        <strain evidence="3">CBS 118394</strain>
    </source>
</reference>
<reference evidence="3" key="1">
    <citation type="journal article" date="2023" name="Mol. Phylogenet. Evol.">
        <title>Genome-scale phylogeny and comparative genomics of the fungal order Sordariales.</title>
        <authorList>
            <person name="Hensen N."/>
            <person name="Bonometti L."/>
            <person name="Westerberg I."/>
            <person name="Brannstrom I.O."/>
            <person name="Guillou S."/>
            <person name="Cros-Aarteil S."/>
            <person name="Calhoun S."/>
            <person name="Haridas S."/>
            <person name="Kuo A."/>
            <person name="Mondo S."/>
            <person name="Pangilinan J."/>
            <person name="Riley R."/>
            <person name="LaButti K."/>
            <person name="Andreopoulos B."/>
            <person name="Lipzen A."/>
            <person name="Chen C."/>
            <person name="Yan M."/>
            <person name="Daum C."/>
            <person name="Ng V."/>
            <person name="Clum A."/>
            <person name="Steindorff A."/>
            <person name="Ohm R.A."/>
            <person name="Martin F."/>
            <person name="Silar P."/>
            <person name="Natvig D.O."/>
            <person name="Lalanne C."/>
            <person name="Gautier V."/>
            <person name="Ament-Velasquez S.L."/>
            <person name="Kruys A."/>
            <person name="Hutchinson M.I."/>
            <person name="Powell A.J."/>
            <person name="Barry K."/>
            <person name="Miller A.N."/>
            <person name="Grigoriev I.V."/>
            <person name="Debuchy R."/>
            <person name="Gladieux P."/>
            <person name="Hiltunen Thoren M."/>
            <person name="Johannesson H."/>
        </authorList>
    </citation>
    <scope>NUCLEOTIDE SEQUENCE</scope>
    <source>
        <strain evidence="3">CBS 118394</strain>
    </source>
</reference>
<feature type="compositionally biased region" description="Low complexity" evidence="1">
    <location>
        <begin position="258"/>
        <end position="276"/>
    </location>
</feature>
<evidence type="ECO:0000256" key="1">
    <source>
        <dbReference type="SAM" id="MobiDB-lite"/>
    </source>
</evidence>
<evidence type="ECO:0000256" key="2">
    <source>
        <dbReference type="SAM" id="SignalP"/>
    </source>
</evidence>
<protein>
    <submittedName>
        <fullName evidence="3">Uncharacterized protein</fullName>
    </submittedName>
</protein>
<organism evidence="3 4">
    <name type="scientific">Apodospora peruviana</name>
    <dbReference type="NCBI Taxonomy" id="516989"/>
    <lineage>
        <taxon>Eukaryota</taxon>
        <taxon>Fungi</taxon>
        <taxon>Dikarya</taxon>
        <taxon>Ascomycota</taxon>
        <taxon>Pezizomycotina</taxon>
        <taxon>Sordariomycetes</taxon>
        <taxon>Sordariomycetidae</taxon>
        <taxon>Sordariales</taxon>
        <taxon>Lasiosphaeriaceae</taxon>
        <taxon>Apodospora</taxon>
    </lineage>
</organism>
<feature type="chain" id="PRO_5042117134" evidence="2">
    <location>
        <begin position="20"/>
        <end position="403"/>
    </location>
</feature>
<evidence type="ECO:0000313" key="4">
    <source>
        <dbReference type="Proteomes" id="UP001283341"/>
    </source>
</evidence>
<name>A0AAE0HY89_9PEZI</name>
<evidence type="ECO:0000313" key="3">
    <source>
        <dbReference type="EMBL" id="KAK3315099.1"/>
    </source>
</evidence>
<feature type="signal peptide" evidence="2">
    <location>
        <begin position="1"/>
        <end position="19"/>
    </location>
</feature>
<feature type="region of interest" description="Disordered" evidence="1">
    <location>
        <begin position="258"/>
        <end position="288"/>
    </location>
</feature>
<keyword evidence="2" id="KW-0732">Signal</keyword>
<keyword evidence="4" id="KW-1185">Reference proteome</keyword>
<feature type="compositionally biased region" description="Gly residues" evidence="1">
    <location>
        <begin position="277"/>
        <end position="287"/>
    </location>
</feature>
<dbReference type="AlphaFoldDB" id="A0AAE0HY89"/>
<sequence>MKSFTVALGFCAALTSAYSHPRHMHFRRQNSTELATGSSYGVAPSVTAPAGTGIVSPVVNGTEGGLTTLTVIATSTQTITSCAATITNCPTKSEELAALPTEALITKKVTLTSVVTEVVCPVTEASSIQSSILAEASSYDLVKGSTTSSLAAESTPAAVSHVTSTVTMTSTHVVVKTTAKVVTITLGGNGQGGGEGPRVVTSTFLSEYFSNVVEVVTQTVSHEVGVKTPAAEADSTTTKTMTSTGTRTVTVGAVATTTETLLPTSGSSSGNDLGSDSGSGAGSGSGGEACDCAGNAVTVTLPASTVYMTMTVTKEAPASSVTLPVKEISTTKGALPEASESACPPDEVVTVTETESETASATETGIESVAPTLAPFPLTANSTTLAFATGTAPVASSSASLHY</sequence>
<comment type="caution">
    <text evidence="3">The sequence shown here is derived from an EMBL/GenBank/DDBJ whole genome shotgun (WGS) entry which is preliminary data.</text>
</comment>
<dbReference type="EMBL" id="JAUEDM010000006">
    <property type="protein sequence ID" value="KAK3315099.1"/>
    <property type="molecule type" value="Genomic_DNA"/>
</dbReference>
<gene>
    <name evidence="3" type="ORF">B0H66DRAFT_333564</name>
</gene>